<evidence type="ECO:0000313" key="1">
    <source>
        <dbReference type="EMBL" id="AVY95267.1"/>
    </source>
</evidence>
<keyword evidence="2" id="KW-1185">Reference proteome</keyword>
<evidence type="ECO:0008006" key="3">
    <source>
        <dbReference type="Google" id="ProtNLM"/>
    </source>
</evidence>
<dbReference type="Proteomes" id="UP000244173">
    <property type="component" value="Chromosome"/>
</dbReference>
<dbReference type="EMBL" id="CP028519">
    <property type="protein sequence ID" value="AVY95267.1"/>
    <property type="molecule type" value="Genomic_DNA"/>
</dbReference>
<protein>
    <recommendedName>
        <fullName evidence="3">NERD domain-containing protein</fullName>
    </recommendedName>
</protein>
<name>A0A2S0PDC8_9NEIS</name>
<dbReference type="KEGG" id="maer:DAI18_15395"/>
<evidence type="ECO:0000313" key="2">
    <source>
        <dbReference type="Proteomes" id="UP000244173"/>
    </source>
</evidence>
<reference evidence="1 2" key="1">
    <citation type="submission" date="2018-04" db="EMBL/GenBank/DDBJ databases">
        <title>Denitrifier Microvirgula.</title>
        <authorList>
            <person name="Anderson E."/>
            <person name="Jang J."/>
            <person name="Ishii S."/>
        </authorList>
    </citation>
    <scope>NUCLEOTIDE SEQUENCE [LARGE SCALE GENOMIC DNA]</scope>
    <source>
        <strain evidence="1 2">BE2.4</strain>
    </source>
</reference>
<proteinExistence type="predicted"/>
<accession>A0A2S0PDC8</accession>
<dbReference type="AlphaFoldDB" id="A0A2S0PDC8"/>
<sequence>MAQISWEDILLELNLGITYLHTEDLWEDCLWNGYSVLEIKNRMTFIPGDIDVKRGQAIGIARRNTLWAGFSLQAKMLHRKYAARGATMRIRDIKTIRREGRKQIISVKKPGESSEAQEDRVLLRMLANEPYYQELLEKDLPSLEGVTLTEILDAWVVISRVAQVLLETISDRERAANDQDAPAHTWLPAFVPVLQTEALVQAISSAAAIMPAKGRKIVDFFTFYGEAGQEIWDSPLVPVGSKVVAPVFAAIVHPNLRRLVDIWMRRGGLDLKDRGNPFEAHIRSKMVAAINASPVLAGKAVCIADNYVFSPSAGQSEQIDLIIVLGSTVLVGESKCILEPTDAKALAMHQRTVLGAADQALRKSKALTDNRSDFVTDVARLGITLHEDFEVVPLVVVSTSTHVGVPAKGVPVVDEYILGKYLEGELEDACLDMINLAVAKRIKQVFYSDVAEAEARLAAYLAAPPHIQRLRDGVKVRLVPLHAISEADWEGLVLTLESVPRPNTITADANV</sequence>
<gene>
    <name evidence="1" type="ORF">DAI18_15395</name>
</gene>
<organism evidence="1 2">
    <name type="scientific">Microvirgula aerodenitrificans</name>
    <dbReference type="NCBI Taxonomy" id="57480"/>
    <lineage>
        <taxon>Bacteria</taxon>
        <taxon>Pseudomonadati</taxon>
        <taxon>Pseudomonadota</taxon>
        <taxon>Betaproteobacteria</taxon>
        <taxon>Neisseriales</taxon>
        <taxon>Aquaspirillaceae</taxon>
        <taxon>Microvirgula</taxon>
    </lineage>
</organism>